<evidence type="ECO:0000256" key="6">
    <source>
        <dbReference type="ARBA" id="ARBA00050776"/>
    </source>
</evidence>
<dbReference type="Gene3D" id="3.40.640.10">
    <property type="entry name" value="Type I PLP-dependent aspartate aminotransferase-like (Major domain)"/>
    <property type="match status" value="1"/>
</dbReference>
<dbReference type="OrthoDB" id="9804366at2"/>
<evidence type="ECO:0000313" key="8">
    <source>
        <dbReference type="EMBL" id="GBG93981.1"/>
    </source>
</evidence>
<evidence type="ECO:0000256" key="4">
    <source>
        <dbReference type="ARBA" id="ARBA00022679"/>
    </source>
</evidence>
<dbReference type="InterPro" id="IPR015421">
    <property type="entry name" value="PyrdxlP-dep_Trfase_major"/>
</dbReference>
<dbReference type="PANTHER" id="PTHR43586">
    <property type="entry name" value="CYSTEINE DESULFURASE"/>
    <property type="match status" value="1"/>
</dbReference>
<evidence type="ECO:0000313" key="9">
    <source>
        <dbReference type="Proteomes" id="UP000286848"/>
    </source>
</evidence>
<organism evidence="8 9">
    <name type="scientific">Ligilactobacillus salitolerans</name>
    <dbReference type="NCBI Taxonomy" id="1808352"/>
    <lineage>
        <taxon>Bacteria</taxon>
        <taxon>Bacillati</taxon>
        <taxon>Bacillota</taxon>
        <taxon>Bacilli</taxon>
        <taxon>Lactobacillales</taxon>
        <taxon>Lactobacillaceae</taxon>
        <taxon>Ligilactobacillus</taxon>
    </lineage>
</organism>
<dbReference type="CDD" id="cd06453">
    <property type="entry name" value="SufS_like"/>
    <property type="match status" value="1"/>
</dbReference>
<evidence type="ECO:0000256" key="1">
    <source>
        <dbReference type="ARBA" id="ARBA00001933"/>
    </source>
</evidence>
<name>A0A401IR25_9LACO</name>
<evidence type="ECO:0000256" key="3">
    <source>
        <dbReference type="ARBA" id="ARBA00012239"/>
    </source>
</evidence>
<protein>
    <recommendedName>
        <fullName evidence="3">cysteine desulfurase</fullName>
        <ecNumber evidence="3">2.8.1.7</ecNumber>
    </recommendedName>
</protein>
<dbReference type="SUPFAM" id="SSF53383">
    <property type="entry name" value="PLP-dependent transferases"/>
    <property type="match status" value="1"/>
</dbReference>
<evidence type="ECO:0000259" key="7">
    <source>
        <dbReference type="Pfam" id="PF00266"/>
    </source>
</evidence>
<sequence length="412" mass="44861">MDKMMNEYRADFPILKQKVNDEQLVYLDNAATTQKPQAVIAAIKHYYESDNANVHRGVHTLAERATEQYEAVRSKAARLLGVDDPHEIVYTKGTTEALNWVAASYGSTHLQPGDEIVLSYMEHHSNIVPWQNLAAKTGAKLKYIGLTENGQLDMVEAQKVITDKTAIVSLCQASNVLGVVNPIQEIAALAHHHGAIMVVDGAQAVPHMKVDVRELGADFYALSGHKMMGPTGIGVLWGKKELLAQMPPLEFGGEMINNVGLYQTDFKEPPYKFEGGTQNIAGVVGLGAAIDYLNSVGPDKIAEHEHHLVADLFPKLQAIPGITIYGPQDPKLRTGVLSFNLAGVHPHDLASALDMDGVAVRAGHHCAQPLMEYLGVSATARASFYLYNTKEDTDALVNAILDAKEFFLNGSF</sequence>
<evidence type="ECO:0000256" key="5">
    <source>
        <dbReference type="ARBA" id="ARBA00022898"/>
    </source>
</evidence>
<gene>
    <name evidence="8" type="primary">nifS</name>
    <name evidence="8" type="ORF">LFYK43_04400</name>
</gene>
<dbReference type="Proteomes" id="UP000286848">
    <property type="component" value="Unassembled WGS sequence"/>
</dbReference>
<dbReference type="InterPro" id="IPR015422">
    <property type="entry name" value="PyrdxlP-dep_Trfase_small"/>
</dbReference>
<reference evidence="8 9" key="1">
    <citation type="journal article" date="2019" name="Int. J. Syst. Evol. Microbiol.">
        <title>Lactobacillus salitolerans sp. nov., a novel lactic acid bacterium isolated from spent mushroom substrates.</title>
        <authorList>
            <person name="Tohno M."/>
            <person name="Tanizawa Y."/>
            <person name="Kojima Y."/>
            <person name="Sakamoto M."/>
            <person name="Nakamura Y."/>
            <person name="Ohkuma M."/>
            <person name="Kobayashi H."/>
        </authorList>
    </citation>
    <scope>NUCLEOTIDE SEQUENCE [LARGE SCALE GENOMIC DNA]</scope>
    <source>
        <strain evidence="8 9">YK43</strain>
    </source>
</reference>
<feature type="domain" description="Aminotransferase class V" evidence="7">
    <location>
        <begin position="25"/>
        <end position="396"/>
    </location>
</feature>
<dbReference type="AlphaFoldDB" id="A0A401IR25"/>
<dbReference type="NCBIfam" id="TIGR01979">
    <property type="entry name" value="sufS"/>
    <property type="match status" value="1"/>
</dbReference>
<comment type="cofactor">
    <cofactor evidence="1">
        <name>pyridoxal 5'-phosphate</name>
        <dbReference type="ChEBI" id="CHEBI:597326"/>
    </cofactor>
</comment>
<keyword evidence="9" id="KW-1185">Reference proteome</keyword>
<keyword evidence="5" id="KW-0663">Pyridoxal phosphate</keyword>
<dbReference type="EC" id="2.8.1.7" evidence="3"/>
<dbReference type="InterPro" id="IPR015424">
    <property type="entry name" value="PyrdxlP-dep_Trfase"/>
</dbReference>
<comment type="similarity">
    <text evidence="2">Belongs to the class-V pyridoxal-phosphate-dependent aminotransferase family. Csd subfamily.</text>
</comment>
<dbReference type="InterPro" id="IPR010970">
    <property type="entry name" value="Cys_dSase_SufS"/>
</dbReference>
<dbReference type="Gene3D" id="3.90.1150.10">
    <property type="entry name" value="Aspartate Aminotransferase, domain 1"/>
    <property type="match status" value="1"/>
</dbReference>
<dbReference type="PANTHER" id="PTHR43586:SF8">
    <property type="entry name" value="CYSTEINE DESULFURASE 1, CHLOROPLASTIC"/>
    <property type="match status" value="1"/>
</dbReference>
<keyword evidence="4" id="KW-0808">Transferase</keyword>
<dbReference type="GO" id="GO:0030170">
    <property type="term" value="F:pyridoxal phosphate binding"/>
    <property type="evidence" value="ECO:0007669"/>
    <property type="project" value="InterPro"/>
</dbReference>
<dbReference type="GO" id="GO:0006534">
    <property type="term" value="P:cysteine metabolic process"/>
    <property type="evidence" value="ECO:0007669"/>
    <property type="project" value="InterPro"/>
</dbReference>
<accession>A0A401IR25</accession>
<comment type="catalytic activity">
    <reaction evidence="6">
        <text>(sulfur carrier)-H + L-cysteine = (sulfur carrier)-SH + L-alanine</text>
        <dbReference type="Rhea" id="RHEA:43892"/>
        <dbReference type="Rhea" id="RHEA-COMP:14737"/>
        <dbReference type="Rhea" id="RHEA-COMP:14739"/>
        <dbReference type="ChEBI" id="CHEBI:29917"/>
        <dbReference type="ChEBI" id="CHEBI:35235"/>
        <dbReference type="ChEBI" id="CHEBI:57972"/>
        <dbReference type="ChEBI" id="CHEBI:64428"/>
        <dbReference type="EC" id="2.8.1.7"/>
    </reaction>
</comment>
<dbReference type="GO" id="GO:0031071">
    <property type="term" value="F:cysteine desulfurase activity"/>
    <property type="evidence" value="ECO:0007669"/>
    <property type="project" value="UniProtKB-EC"/>
</dbReference>
<dbReference type="PIRSF" id="PIRSF005572">
    <property type="entry name" value="NifS"/>
    <property type="match status" value="1"/>
</dbReference>
<evidence type="ECO:0000256" key="2">
    <source>
        <dbReference type="ARBA" id="ARBA00010447"/>
    </source>
</evidence>
<dbReference type="RefSeq" id="WP_124974977.1">
    <property type="nucleotide sequence ID" value="NZ_BFFP01000004.1"/>
</dbReference>
<proteinExistence type="inferred from homology"/>
<comment type="caution">
    <text evidence="8">The sequence shown here is derived from an EMBL/GenBank/DDBJ whole genome shotgun (WGS) entry which is preliminary data.</text>
</comment>
<dbReference type="InterPro" id="IPR000192">
    <property type="entry name" value="Aminotrans_V_dom"/>
</dbReference>
<dbReference type="Pfam" id="PF00266">
    <property type="entry name" value="Aminotran_5"/>
    <property type="match status" value="1"/>
</dbReference>
<dbReference type="InterPro" id="IPR016454">
    <property type="entry name" value="Cysteine_dSase"/>
</dbReference>
<dbReference type="EMBL" id="BFFP01000004">
    <property type="protein sequence ID" value="GBG93981.1"/>
    <property type="molecule type" value="Genomic_DNA"/>
</dbReference>